<dbReference type="Pfam" id="PF10985">
    <property type="entry name" value="DUF2805"/>
    <property type="match status" value="1"/>
</dbReference>
<dbReference type="Proteomes" id="UP000185781">
    <property type="component" value="Unassembled WGS sequence"/>
</dbReference>
<evidence type="ECO:0000313" key="1">
    <source>
        <dbReference type="EMBL" id="SIT18855.1"/>
    </source>
</evidence>
<dbReference type="InterPro" id="IPR019882">
    <property type="entry name" value="CHP03643"/>
</dbReference>
<dbReference type="STRING" id="373672.SAMN05421785_109133"/>
<protein>
    <submittedName>
        <fullName evidence="1">TIGR03643 family protein</fullName>
    </submittedName>
</protein>
<reference evidence="1 2" key="1">
    <citation type="submission" date="2017-01" db="EMBL/GenBank/DDBJ databases">
        <authorList>
            <person name="Mah S.A."/>
            <person name="Swanson W.J."/>
            <person name="Moy G.W."/>
            <person name="Vacquier V.D."/>
        </authorList>
    </citation>
    <scope>NUCLEOTIDE SEQUENCE [LARGE SCALE GENOMIC DNA]</scope>
    <source>
        <strain evidence="1 2">DSM 18014</strain>
    </source>
</reference>
<dbReference type="EMBL" id="FTOV01000009">
    <property type="protein sequence ID" value="SIT18855.1"/>
    <property type="molecule type" value="Genomic_DNA"/>
</dbReference>
<gene>
    <name evidence="1" type="ORF">SAMN05421785_109133</name>
</gene>
<proteinExistence type="predicted"/>
<name>A0A1N7Q7M7_9FLAO</name>
<evidence type="ECO:0000313" key="2">
    <source>
        <dbReference type="Proteomes" id="UP000185781"/>
    </source>
</evidence>
<accession>A0A1N7Q7M7</accession>
<sequence length="132" mass="15657">MVGFSQNLKYISAKAFCKLNFNIGLKPDAIDRIFIKIKKMNKNLNIKEIDRIIEMAWEDRTPFEAIKFQFGISESEVIELMRSELKESSFKLWRKRVNSGVSQKHLKKRSEEIDRFKCSRQRVISNNKISKR</sequence>
<organism evidence="1 2">
    <name type="scientific">Chryseobacterium gambrini</name>
    <dbReference type="NCBI Taxonomy" id="373672"/>
    <lineage>
        <taxon>Bacteria</taxon>
        <taxon>Pseudomonadati</taxon>
        <taxon>Bacteroidota</taxon>
        <taxon>Flavobacteriia</taxon>
        <taxon>Flavobacteriales</taxon>
        <taxon>Weeksellaceae</taxon>
        <taxon>Chryseobacterium group</taxon>
        <taxon>Chryseobacterium</taxon>
    </lineage>
</organism>
<dbReference type="NCBIfam" id="TIGR03643">
    <property type="entry name" value="TIGR03643 family protein"/>
    <property type="match status" value="1"/>
</dbReference>
<dbReference type="AlphaFoldDB" id="A0A1N7Q7M7"/>